<dbReference type="Pfam" id="PF14269">
    <property type="entry name" value="Arylsulfotran_2"/>
    <property type="match status" value="1"/>
</dbReference>
<dbReference type="InterPro" id="IPR039535">
    <property type="entry name" value="ASST-like"/>
</dbReference>
<dbReference type="OrthoDB" id="5427350at2759"/>
<dbReference type="AlphaFoldDB" id="A0A9W4NRL2"/>
<accession>A0A9W4NRL2</accession>
<name>A0A9W4NRL2_9EURO</name>
<dbReference type="PANTHER" id="PTHR35340:SF5">
    <property type="entry name" value="ASST-DOMAIN-CONTAINING PROTEIN"/>
    <property type="match status" value="1"/>
</dbReference>
<feature type="signal peptide" evidence="2">
    <location>
        <begin position="1"/>
        <end position="27"/>
    </location>
</feature>
<evidence type="ECO:0000256" key="1">
    <source>
        <dbReference type="SAM" id="Phobius"/>
    </source>
</evidence>
<keyword evidence="1" id="KW-1133">Transmembrane helix</keyword>
<comment type="caution">
    <text evidence="3">The sequence shown here is derived from an EMBL/GenBank/DDBJ whole genome shotgun (WGS) entry which is preliminary data.</text>
</comment>
<reference evidence="3" key="1">
    <citation type="submission" date="2021-07" db="EMBL/GenBank/DDBJ databases">
        <authorList>
            <person name="Branca A.L. A."/>
        </authorList>
    </citation>
    <scope>NUCLEOTIDE SEQUENCE</scope>
</reference>
<dbReference type="EMBL" id="CAJVPA010000216">
    <property type="protein sequence ID" value="CAG8408219.1"/>
    <property type="molecule type" value="Genomic_DNA"/>
</dbReference>
<proteinExistence type="predicted"/>
<evidence type="ECO:0008006" key="5">
    <source>
        <dbReference type="Google" id="ProtNLM"/>
    </source>
</evidence>
<protein>
    <recommendedName>
        <fullName evidence="5">ASST-domain-containing protein</fullName>
    </recommendedName>
</protein>
<sequence length="649" mass="72929">MVILEPPSWNMLPNILGLFALIGAANADLQPFYQSAGYDMSQYGAWPLQSYLSSRISGPILNYWNRSEACEKESYTLIAPRGDSVRHTGPMILDQNGNLVWFQEYPTTYNFNIQSFRGEDYLTFWAGNDGIGGHGDGILYMLNSRYEEVYKIRGVNGLPADMHEFQITRDDTALLVWYDKQPADLRVVGRSENGWIYDGGFQEVDIETNELLFQWRASDHFKLTDGYRGPDERGDSDDVPWDFFHINSVDKDSRGNFLVSSRYMSCLAYVDGKTGDVIWRLGGKYNSFQDLSDGSATNMKWQHHARFHKVSEVPLGSKPASHRAITLFDNSSRGKGATERTSRGLFLDINEQDMTVQVRHEYWNPIPISSQSQGSLQVLDNGNILIGYGYNAAWTEFSVNGDVLCEAHFGPAGGFGTGNIISYRTFKHKWTGRPASSPDVAFAETHVAVSWNGATDVATWVLEGIGHAANWTGSAESDLNGFAVVSSVPKSGFETDIPVPDQIPYRRLRVVALDQNGAILGQTTPVNWTPDQFRNEVLVVSGEEGSLPQKGIGRILLLVFVPLSAAVVVFCLWLGRQHLQLHTWRLTFYHSLDQGANSEVWLPLRVSNDLEREEEREERERLDEPIDLEHCDQDVALLGKQRSRGLFML</sequence>
<evidence type="ECO:0000313" key="3">
    <source>
        <dbReference type="EMBL" id="CAG8408219.1"/>
    </source>
</evidence>
<feature type="transmembrane region" description="Helical" evidence="1">
    <location>
        <begin position="555"/>
        <end position="575"/>
    </location>
</feature>
<keyword evidence="1" id="KW-0472">Membrane</keyword>
<keyword evidence="2" id="KW-0732">Signal</keyword>
<evidence type="ECO:0000313" key="4">
    <source>
        <dbReference type="Proteomes" id="UP001152646"/>
    </source>
</evidence>
<dbReference type="PANTHER" id="PTHR35340">
    <property type="entry name" value="PQQ ENZYME REPEAT PROTEIN-RELATED"/>
    <property type="match status" value="1"/>
</dbReference>
<dbReference type="InterPro" id="IPR053143">
    <property type="entry name" value="Arylsulfate_ST"/>
</dbReference>
<dbReference type="Proteomes" id="UP001152646">
    <property type="component" value="Unassembled WGS sequence"/>
</dbReference>
<gene>
    <name evidence="3" type="ORF">PSALAMII_LOCUS8872</name>
</gene>
<organism evidence="3 4">
    <name type="scientific">Penicillium salamii</name>
    <dbReference type="NCBI Taxonomy" id="1612424"/>
    <lineage>
        <taxon>Eukaryota</taxon>
        <taxon>Fungi</taxon>
        <taxon>Dikarya</taxon>
        <taxon>Ascomycota</taxon>
        <taxon>Pezizomycotina</taxon>
        <taxon>Eurotiomycetes</taxon>
        <taxon>Eurotiomycetidae</taxon>
        <taxon>Eurotiales</taxon>
        <taxon>Aspergillaceae</taxon>
        <taxon>Penicillium</taxon>
    </lineage>
</organism>
<evidence type="ECO:0000256" key="2">
    <source>
        <dbReference type="SAM" id="SignalP"/>
    </source>
</evidence>
<feature type="chain" id="PRO_5040733125" description="ASST-domain-containing protein" evidence="2">
    <location>
        <begin position="28"/>
        <end position="649"/>
    </location>
</feature>
<keyword evidence="1" id="KW-0812">Transmembrane</keyword>